<dbReference type="AlphaFoldDB" id="A0A445MZM0"/>
<keyword evidence="1" id="KW-1133">Transmembrane helix</keyword>
<keyword evidence="1" id="KW-0472">Membrane</keyword>
<protein>
    <recommendedName>
        <fullName evidence="3">ATP synthase subunit I</fullName>
    </recommendedName>
</protein>
<evidence type="ECO:0000256" key="1">
    <source>
        <dbReference type="SAM" id="Phobius"/>
    </source>
</evidence>
<proteinExistence type="predicted"/>
<dbReference type="EMBL" id="OJIN01000180">
    <property type="protein sequence ID" value="SPD74915.1"/>
    <property type="molecule type" value="Genomic_DNA"/>
</dbReference>
<evidence type="ECO:0008006" key="3">
    <source>
        <dbReference type="Google" id="ProtNLM"/>
    </source>
</evidence>
<evidence type="ECO:0000313" key="2">
    <source>
        <dbReference type="EMBL" id="SPD74915.1"/>
    </source>
</evidence>
<feature type="transmembrane region" description="Helical" evidence="1">
    <location>
        <begin position="6"/>
        <end position="26"/>
    </location>
</feature>
<reference evidence="2" key="1">
    <citation type="submission" date="2018-01" db="EMBL/GenBank/DDBJ databases">
        <authorList>
            <person name="Regsiter A."/>
            <person name="William W."/>
        </authorList>
    </citation>
    <scope>NUCLEOTIDE SEQUENCE</scope>
    <source>
        <strain evidence="2">TRIP AH-1</strain>
    </source>
</reference>
<dbReference type="Pfam" id="PF12966">
    <property type="entry name" value="AtpR"/>
    <property type="match status" value="1"/>
</dbReference>
<accession>A0A445MZM0</accession>
<sequence length="95" mass="10032">MKYLIMIVSFLGGAATAVISTMLLYNSLRKLSDLKRPVTAAALGYALRIGLCGACFLAAALAGGINALASAAAGFFIARVMAVRYYARAMERNDH</sequence>
<feature type="transmembrane region" description="Helical" evidence="1">
    <location>
        <begin position="38"/>
        <end position="61"/>
    </location>
</feature>
<gene>
    <name evidence="2" type="ORF">PITCH_A390012</name>
</gene>
<keyword evidence="1" id="KW-0812">Transmembrane</keyword>
<feature type="transmembrane region" description="Helical" evidence="1">
    <location>
        <begin position="67"/>
        <end position="87"/>
    </location>
</feature>
<organism evidence="2">
    <name type="scientific">uncultured Desulfobacterium sp</name>
    <dbReference type="NCBI Taxonomy" id="201089"/>
    <lineage>
        <taxon>Bacteria</taxon>
        <taxon>Pseudomonadati</taxon>
        <taxon>Thermodesulfobacteriota</taxon>
        <taxon>Desulfobacteria</taxon>
        <taxon>Desulfobacterales</taxon>
        <taxon>Desulfobacteriaceae</taxon>
        <taxon>Desulfobacterium</taxon>
        <taxon>environmental samples</taxon>
    </lineage>
</organism>
<dbReference type="InterPro" id="IPR017581">
    <property type="entry name" value="AtpR-like"/>
</dbReference>
<name>A0A445MZM0_9BACT</name>